<evidence type="ECO:0000313" key="2">
    <source>
        <dbReference type="Proteomes" id="UP001279734"/>
    </source>
</evidence>
<evidence type="ECO:0000313" key="1">
    <source>
        <dbReference type="EMBL" id="GMH19090.1"/>
    </source>
</evidence>
<dbReference type="GO" id="GO:0003723">
    <property type="term" value="F:RNA binding"/>
    <property type="evidence" value="ECO:0007669"/>
    <property type="project" value="TreeGrafter"/>
</dbReference>
<protein>
    <submittedName>
        <fullName evidence="1">Uncharacterized protein</fullName>
    </submittedName>
</protein>
<dbReference type="GO" id="GO:0005730">
    <property type="term" value="C:nucleolus"/>
    <property type="evidence" value="ECO:0007669"/>
    <property type="project" value="TreeGrafter"/>
</dbReference>
<accession>A0AAD3SXR5</accession>
<dbReference type="PANTHER" id="PTHR18034:SF4">
    <property type="entry name" value="NUCLEOLAR MIF4G DOMAIN-CONTAINING PROTEIN 1"/>
    <property type="match status" value="1"/>
</dbReference>
<dbReference type="Proteomes" id="UP001279734">
    <property type="component" value="Unassembled WGS sequence"/>
</dbReference>
<dbReference type="PANTHER" id="PTHR18034">
    <property type="entry name" value="CELL CYCLE CONTROL PROTEIN CWF22-RELATED"/>
    <property type="match status" value="1"/>
</dbReference>
<reference evidence="1" key="1">
    <citation type="submission" date="2023-05" db="EMBL/GenBank/DDBJ databases">
        <title>Nepenthes gracilis genome sequencing.</title>
        <authorList>
            <person name="Fukushima K."/>
        </authorList>
    </citation>
    <scope>NUCLEOTIDE SEQUENCE</scope>
    <source>
        <strain evidence="1">SING2019-196</strain>
    </source>
</reference>
<dbReference type="GO" id="GO:0042274">
    <property type="term" value="P:ribosomal small subunit biogenesis"/>
    <property type="evidence" value="ECO:0007669"/>
    <property type="project" value="TreeGrafter"/>
</dbReference>
<comment type="caution">
    <text evidence="1">The sequence shown here is derived from an EMBL/GenBank/DDBJ whole genome shotgun (WGS) entry which is preliminary data.</text>
</comment>
<name>A0AAD3SXR5_NEPGR</name>
<sequence>MLQLATAQRMNSDTRRAIFCVLMSGEVYIVAFEKLLRLDLQEEQVPYVAAVSTAVAAATAHAHASVKMSTISLAMALPMHANEQEKDCYLKSFLIGGPHNVEFQ</sequence>
<proteinExistence type="predicted"/>
<dbReference type="EMBL" id="BSYO01000020">
    <property type="protein sequence ID" value="GMH19090.1"/>
    <property type="molecule type" value="Genomic_DNA"/>
</dbReference>
<organism evidence="1 2">
    <name type="scientific">Nepenthes gracilis</name>
    <name type="common">Slender pitcher plant</name>
    <dbReference type="NCBI Taxonomy" id="150966"/>
    <lineage>
        <taxon>Eukaryota</taxon>
        <taxon>Viridiplantae</taxon>
        <taxon>Streptophyta</taxon>
        <taxon>Embryophyta</taxon>
        <taxon>Tracheophyta</taxon>
        <taxon>Spermatophyta</taxon>
        <taxon>Magnoliopsida</taxon>
        <taxon>eudicotyledons</taxon>
        <taxon>Gunneridae</taxon>
        <taxon>Pentapetalae</taxon>
        <taxon>Caryophyllales</taxon>
        <taxon>Nepenthaceae</taxon>
        <taxon>Nepenthes</taxon>
    </lineage>
</organism>
<dbReference type="AlphaFoldDB" id="A0AAD3SXR5"/>
<gene>
    <name evidence="1" type="ORF">Nepgr_020931</name>
</gene>
<dbReference type="InterPro" id="IPR050781">
    <property type="entry name" value="CWC22_splicing_factor"/>
</dbReference>
<keyword evidence="2" id="KW-1185">Reference proteome</keyword>